<dbReference type="EMBL" id="GBXM01040673">
    <property type="protein sequence ID" value="JAH67904.1"/>
    <property type="molecule type" value="Transcribed_RNA"/>
</dbReference>
<organism evidence="2">
    <name type="scientific">Anguilla anguilla</name>
    <name type="common">European freshwater eel</name>
    <name type="synonym">Muraena anguilla</name>
    <dbReference type="NCBI Taxonomy" id="7936"/>
    <lineage>
        <taxon>Eukaryota</taxon>
        <taxon>Metazoa</taxon>
        <taxon>Chordata</taxon>
        <taxon>Craniata</taxon>
        <taxon>Vertebrata</taxon>
        <taxon>Euteleostomi</taxon>
        <taxon>Actinopterygii</taxon>
        <taxon>Neopterygii</taxon>
        <taxon>Teleostei</taxon>
        <taxon>Anguilliformes</taxon>
        <taxon>Anguillidae</taxon>
        <taxon>Anguilla</taxon>
    </lineage>
</organism>
<reference evidence="2" key="2">
    <citation type="journal article" date="2015" name="Fish Shellfish Immunol.">
        <title>Early steps in the European eel (Anguilla anguilla)-Vibrio vulnificus interaction in the gills: Role of the RtxA13 toxin.</title>
        <authorList>
            <person name="Callol A."/>
            <person name="Pajuelo D."/>
            <person name="Ebbesson L."/>
            <person name="Teles M."/>
            <person name="MacKenzie S."/>
            <person name="Amaro C."/>
        </authorList>
    </citation>
    <scope>NUCLEOTIDE SEQUENCE</scope>
</reference>
<evidence type="ECO:0000256" key="1">
    <source>
        <dbReference type="SAM" id="MobiDB-lite"/>
    </source>
</evidence>
<feature type="compositionally biased region" description="Basic and acidic residues" evidence="1">
    <location>
        <begin position="32"/>
        <end position="45"/>
    </location>
</feature>
<dbReference type="AlphaFoldDB" id="A0A0E9UPW3"/>
<sequence length="60" mass="6805">MITHSCSAVGGGGGQVCLFGYDCARQRNRLYERDRNDKPTPDSRRFYSVQTHSHNRVLSC</sequence>
<feature type="compositionally biased region" description="Polar residues" evidence="1">
    <location>
        <begin position="48"/>
        <end position="60"/>
    </location>
</feature>
<accession>A0A0E9UPW3</accession>
<reference evidence="2" key="1">
    <citation type="submission" date="2014-11" db="EMBL/GenBank/DDBJ databases">
        <authorList>
            <person name="Amaro Gonzalez C."/>
        </authorList>
    </citation>
    <scope>NUCLEOTIDE SEQUENCE</scope>
</reference>
<name>A0A0E9UPW3_ANGAN</name>
<proteinExistence type="predicted"/>
<evidence type="ECO:0000313" key="2">
    <source>
        <dbReference type="EMBL" id="JAH67904.1"/>
    </source>
</evidence>
<protein>
    <submittedName>
        <fullName evidence="2">Uncharacterized protein</fullName>
    </submittedName>
</protein>
<feature type="region of interest" description="Disordered" evidence="1">
    <location>
        <begin position="32"/>
        <end position="60"/>
    </location>
</feature>